<evidence type="ECO:0000256" key="4">
    <source>
        <dbReference type="ARBA" id="ARBA00022729"/>
    </source>
</evidence>
<dbReference type="Proteomes" id="UP001562354">
    <property type="component" value="Unassembled WGS sequence"/>
</dbReference>
<keyword evidence="7" id="KW-1185">Reference proteome</keyword>
<evidence type="ECO:0000256" key="3">
    <source>
        <dbReference type="ARBA" id="ARBA00018534"/>
    </source>
</evidence>
<gene>
    <name evidence="6" type="ORF">AAFC00_006316</name>
</gene>
<dbReference type="GeneID" id="95980015"/>
<sequence>MTRYIPTILSALLLFLILPASAQFNFHDFFGGNGGGGQHHHQQPQNAASDSNWYQAQYEAAHCDKYLCPQTLSCVHFPHHCPCAFPAIEDKVEFGDGSMVCVNKGGWKEGEAARKIQLARKGLL</sequence>
<evidence type="ECO:0000256" key="2">
    <source>
        <dbReference type="ARBA" id="ARBA00010545"/>
    </source>
</evidence>
<accession>A0ABR3P562</accession>
<name>A0ABR3P562_9PEZI</name>
<dbReference type="EMBL" id="JBFMKM010000014">
    <property type="protein sequence ID" value="KAL1297780.1"/>
    <property type="molecule type" value="Genomic_DNA"/>
</dbReference>
<proteinExistence type="inferred from homology"/>
<comment type="caution">
    <text evidence="6">The sequence shown here is derived from an EMBL/GenBank/DDBJ whole genome shotgun (WGS) entry which is preliminary data.</text>
</comment>
<comment type="function">
    <text evidence="1">Probable component of the endoplasmic reticulum-associated degradation (ERAD) pathway.</text>
</comment>
<evidence type="ECO:0000313" key="6">
    <source>
        <dbReference type="EMBL" id="KAL1297780.1"/>
    </source>
</evidence>
<protein>
    <recommendedName>
        <fullName evidence="3">Long chronological lifespan protein 2</fullName>
    </recommendedName>
</protein>
<feature type="chain" id="PRO_5045044888" description="Long chronological lifespan protein 2" evidence="5">
    <location>
        <begin position="23"/>
        <end position="124"/>
    </location>
</feature>
<evidence type="ECO:0000256" key="1">
    <source>
        <dbReference type="ARBA" id="ARBA00002208"/>
    </source>
</evidence>
<dbReference type="InterPro" id="IPR034543">
    <property type="entry name" value="LCL2"/>
</dbReference>
<feature type="signal peptide" evidence="5">
    <location>
        <begin position="1"/>
        <end position="22"/>
    </location>
</feature>
<evidence type="ECO:0000256" key="5">
    <source>
        <dbReference type="SAM" id="SignalP"/>
    </source>
</evidence>
<reference evidence="6 7" key="1">
    <citation type="submission" date="2024-07" db="EMBL/GenBank/DDBJ databases">
        <title>Draft sequence of the Neodothiora populina.</title>
        <authorList>
            <person name="Drown D.D."/>
            <person name="Schuette U.S."/>
            <person name="Buechlein A.B."/>
            <person name="Rusch D.R."/>
            <person name="Winton L.W."/>
            <person name="Adams G.A."/>
        </authorList>
    </citation>
    <scope>NUCLEOTIDE SEQUENCE [LARGE SCALE GENOMIC DNA]</scope>
    <source>
        <strain evidence="6 7">CPC 39397</strain>
    </source>
</reference>
<evidence type="ECO:0000313" key="7">
    <source>
        <dbReference type="Proteomes" id="UP001562354"/>
    </source>
</evidence>
<dbReference type="RefSeq" id="XP_069197462.1">
    <property type="nucleotide sequence ID" value="XM_069348629.1"/>
</dbReference>
<keyword evidence="4 5" id="KW-0732">Signal</keyword>
<organism evidence="6 7">
    <name type="scientific">Neodothiora populina</name>
    <dbReference type="NCBI Taxonomy" id="2781224"/>
    <lineage>
        <taxon>Eukaryota</taxon>
        <taxon>Fungi</taxon>
        <taxon>Dikarya</taxon>
        <taxon>Ascomycota</taxon>
        <taxon>Pezizomycotina</taxon>
        <taxon>Dothideomycetes</taxon>
        <taxon>Dothideomycetidae</taxon>
        <taxon>Dothideales</taxon>
        <taxon>Dothioraceae</taxon>
        <taxon>Neodothiora</taxon>
    </lineage>
</organism>
<dbReference type="CDD" id="cd23996">
    <property type="entry name" value="LCL2-like"/>
    <property type="match status" value="1"/>
</dbReference>
<comment type="similarity">
    <text evidence="2">Belongs to the LCL2 family.</text>
</comment>
<dbReference type="PANTHER" id="PTHR38425:SF1">
    <property type="entry name" value="LONG CHRONOLOGICAL LIFESPAN PROTEIN 2"/>
    <property type="match status" value="1"/>
</dbReference>
<dbReference type="PANTHER" id="PTHR38425">
    <property type="entry name" value="LONG CHRONOLOGICAL LIFESPAN PROTEIN 2"/>
    <property type="match status" value="1"/>
</dbReference>